<evidence type="ECO:0000313" key="1">
    <source>
        <dbReference type="EMBL" id="KKS03295.1"/>
    </source>
</evidence>
<proteinExistence type="predicted"/>
<dbReference type="AlphaFoldDB" id="A0A0G0VQT5"/>
<organism evidence="1 2">
    <name type="scientific">candidate division WWE3 bacterium GW2011_GWC2_41_23</name>
    <dbReference type="NCBI Taxonomy" id="1619123"/>
    <lineage>
        <taxon>Bacteria</taxon>
        <taxon>Katanobacteria</taxon>
    </lineage>
</organism>
<name>A0A0G0VQT5_UNCKA</name>
<gene>
    <name evidence="1" type="ORF">UU55_C0003G0009</name>
</gene>
<dbReference type="EMBL" id="LCBB01000003">
    <property type="protein sequence ID" value="KKS03295.1"/>
    <property type="molecule type" value="Genomic_DNA"/>
</dbReference>
<accession>A0A0G0VQT5</accession>
<sequence length="72" mass="7920">MNTKDGDPLRKSAVNYNTGVSNTGNNWGVSTPMLWHESSSISIAVDHCLGCQCLDSACLHCRHKQNRNHNGH</sequence>
<comment type="caution">
    <text evidence="1">The sequence shown here is derived from an EMBL/GenBank/DDBJ whole genome shotgun (WGS) entry which is preliminary data.</text>
</comment>
<reference evidence="1 2" key="1">
    <citation type="journal article" date="2015" name="Nature">
        <title>rRNA introns, odd ribosomes, and small enigmatic genomes across a large radiation of phyla.</title>
        <authorList>
            <person name="Brown C.T."/>
            <person name="Hug L.A."/>
            <person name="Thomas B.C."/>
            <person name="Sharon I."/>
            <person name="Castelle C.J."/>
            <person name="Singh A."/>
            <person name="Wilkins M.J."/>
            <person name="Williams K.H."/>
            <person name="Banfield J.F."/>
        </authorList>
    </citation>
    <scope>NUCLEOTIDE SEQUENCE [LARGE SCALE GENOMIC DNA]</scope>
</reference>
<dbReference type="Proteomes" id="UP000033947">
    <property type="component" value="Unassembled WGS sequence"/>
</dbReference>
<evidence type="ECO:0000313" key="2">
    <source>
        <dbReference type="Proteomes" id="UP000033947"/>
    </source>
</evidence>
<protein>
    <submittedName>
        <fullName evidence="1">Uncharacterized protein</fullName>
    </submittedName>
</protein>